<evidence type="ECO:0000256" key="1">
    <source>
        <dbReference type="SAM" id="MobiDB-lite"/>
    </source>
</evidence>
<dbReference type="RefSeq" id="WP_095795219.1">
    <property type="nucleotide sequence ID" value="NZ_NSFD01000055.1"/>
</dbReference>
<organism evidence="2 3">
    <name type="scientific">Mycobacterium avium</name>
    <dbReference type="NCBI Taxonomy" id="1764"/>
    <lineage>
        <taxon>Bacteria</taxon>
        <taxon>Bacillati</taxon>
        <taxon>Actinomycetota</taxon>
        <taxon>Actinomycetes</taxon>
        <taxon>Mycobacteriales</taxon>
        <taxon>Mycobacteriaceae</taxon>
        <taxon>Mycobacterium</taxon>
        <taxon>Mycobacterium avium complex (MAC)</taxon>
    </lineage>
</organism>
<feature type="region of interest" description="Disordered" evidence="1">
    <location>
        <begin position="1"/>
        <end position="21"/>
    </location>
</feature>
<gene>
    <name evidence="2" type="ORF">CKJ66_26795</name>
</gene>
<sequence length="277" mass="30842">MNATEDGTEPLGEAPPELSGQCSPELKDFVRQAIPLSIDGKERRTVWVPAQPTVCPQLVIAPAVGCSKDGGNLRFRGTLALTHTHTGAQLVESTYVSGLEKLAAALKHFDWDFDMRNHFARPENADLADAVRAAIRDWQMDEGYSGPVSLWGDDEDKRAAREREPATTLLREQLDWWPAQYKSIRERELISKNREAWHEAISCSVNGWGMTYLLAVLQRVDPKVADIAARRLVAEFDAGDGLGEWVFQWSQELDSGRPLTLHGIPDLDPLTHFEASA</sequence>
<dbReference type="AlphaFoldDB" id="A0A2A2ZBT3"/>
<accession>A0A2A2ZBT3</accession>
<dbReference type="EMBL" id="NSFD01000055">
    <property type="protein sequence ID" value="PBA23830.1"/>
    <property type="molecule type" value="Genomic_DNA"/>
</dbReference>
<evidence type="ECO:0000313" key="2">
    <source>
        <dbReference type="EMBL" id="PBA23830.1"/>
    </source>
</evidence>
<comment type="caution">
    <text evidence="2">The sequence shown here is derived from an EMBL/GenBank/DDBJ whole genome shotgun (WGS) entry which is preliminary data.</text>
</comment>
<proteinExistence type="predicted"/>
<name>A0A2A2ZBT3_MYCAV</name>
<reference evidence="2 3" key="1">
    <citation type="submission" date="2017-08" db="EMBL/GenBank/DDBJ databases">
        <title>Phylogenetic analysis of Mycobacterium avium complex whole genomes.</title>
        <authorList>
            <person name="Caverly L.J."/>
            <person name="Spilker T."/>
            <person name="Lipuma J."/>
        </authorList>
    </citation>
    <scope>NUCLEOTIDE SEQUENCE [LARGE SCALE GENOMIC DNA]</scope>
    <source>
        <strain evidence="2 3">FLAC0165</strain>
    </source>
</reference>
<evidence type="ECO:0000313" key="3">
    <source>
        <dbReference type="Proteomes" id="UP000217768"/>
    </source>
</evidence>
<protein>
    <submittedName>
        <fullName evidence="2">Uncharacterized protein</fullName>
    </submittedName>
</protein>
<dbReference type="Proteomes" id="UP000217768">
    <property type="component" value="Unassembled WGS sequence"/>
</dbReference>